<keyword evidence="11" id="KW-1185">Reference proteome</keyword>
<dbReference type="GeneID" id="301847069"/>
<dbReference type="InterPro" id="IPR001851">
    <property type="entry name" value="ABC_transp_permease"/>
</dbReference>
<dbReference type="GO" id="GO:0022857">
    <property type="term" value="F:transmembrane transporter activity"/>
    <property type="evidence" value="ECO:0007669"/>
    <property type="project" value="InterPro"/>
</dbReference>
<dbReference type="GO" id="GO:0005886">
    <property type="term" value="C:plasma membrane"/>
    <property type="evidence" value="ECO:0007669"/>
    <property type="project" value="UniProtKB-SubCell"/>
</dbReference>
<comment type="subcellular location">
    <subcellularLocation>
        <location evidence="1">Cell membrane</location>
        <topology evidence="1">Multi-pass membrane protein</topology>
    </subcellularLocation>
</comment>
<organism evidence="10 11">
    <name type="scientific">Amycolatopsis thermoflava</name>
    <dbReference type="NCBI Taxonomy" id="84480"/>
    <lineage>
        <taxon>Bacteria</taxon>
        <taxon>Bacillati</taxon>
        <taxon>Actinomycetota</taxon>
        <taxon>Actinomycetes</taxon>
        <taxon>Pseudonocardiales</taxon>
        <taxon>Pseudonocardiaceae</taxon>
        <taxon>Amycolatopsis</taxon>
        <taxon>Amycolatopsis methanolica group</taxon>
    </lineage>
</organism>
<keyword evidence="4 9" id="KW-0812">Transmembrane</keyword>
<dbReference type="Proteomes" id="UP000274843">
    <property type="component" value="Unassembled WGS sequence"/>
</dbReference>
<reference evidence="10 11" key="1">
    <citation type="submission" date="2018-11" db="EMBL/GenBank/DDBJ databases">
        <title>Sequencing the genomes of 1000 actinobacteria strains.</title>
        <authorList>
            <person name="Klenk H.-P."/>
        </authorList>
    </citation>
    <scope>NUCLEOTIDE SEQUENCE [LARGE SCALE GENOMIC DNA]</scope>
    <source>
        <strain evidence="10 11">DSM 44348</strain>
    </source>
</reference>
<evidence type="ECO:0000256" key="8">
    <source>
        <dbReference type="ARBA" id="ARBA00037998"/>
    </source>
</evidence>
<evidence type="ECO:0000256" key="2">
    <source>
        <dbReference type="ARBA" id="ARBA00022448"/>
    </source>
</evidence>
<protein>
    <submittedName>
        <fullName evidence="10">Amino acid/amide ABC transporter membrane protein 1 (HAAT family)</fullName>
    </submittedName>
</protein>
<comment type="caution">
    <text evidence="10">The sequence shown here is derived from an EMBL/GenBank/DDBJ whole genome shotgun (WGS) entry which is preliminary data.</text>
</comment>
<keyword evidence="7 9" id="KW-0472">Membrane</keyword>
<gene>
    <name evidence="10" type="ORF">EDD35_5789</name>
</gene>
<evidence type="ECO:0000313" key="10">
    <source>
        <dbReference type="EMBL" id="ROS43378.1"/>
    </source>
</evidence>
<evidence type="ECO:0000256" key="3">
    <source>
        <dbReference type="ARBA" id="ARBA00022475"/>
    </source>
</evidence>
<sequence>MNPVSEVLVPGLTFGSLYALVAIGFNVLYRPTNVLNFAQGDLVMVGAMLMAATGLGGLPWPIALVCVVVVVGLVALLEERLAVAPVLRRSSHAAGWVITTLAFSLVLSQVAGRIWTAEPRSVAPPEPLSLRPIDLLGLQISSYQLVVIGVVVVLVVALELGDRTRFGCAVRAVAADRDAARLQGIRPDRIGRISFLAGGALAGLAGVLAAPLLLASVTMGFGLLIRGFFAAIVGGVGDHRGALVAGWLLGVVEAAGARYVSPGMQTAVLFGVVVVVLMVRPTGLRRAGGVLRHV</sequence>
<feature type="transmembrane region" description="Helical" evidence="9">
    <location>
        <begin position="266"/>
        <end position="283"/>
    </location>
</feature>
<evidence type="ECO:0000313" key="11">
    <source>
        <dbReference type="Proteomes" id="UP000274843"/>
    </source>
</evidence>
<dbReference type="PANTHER" id="PTHR11795">
    <property type="entry name" value="BRANCHED-CHAIN AMINO ACID TRANSPORT SYSTEM PERMEASE PROTEIN LIVH"/>
    <property type="match status" value="1"/>
</dbReference>
<evidence type="ECO:0000256" key="5">
    <source>
        <dbReference type="ARBA" id="ARBA00022970"/>
    </source>
</evidence>
<name>A0A3N2H387_9PSEU</name>
<evidence type="ECO:0000256" key="7">
    <source>
        <dbReference type="ARBA" id="ARBA00023136"/>
    </source>
</evidence>
<accession>A0A3N2H387</accession>
<feature type="transmembrane region" description="Helical" evidence="9">
    <location>
        <begin position="193"/>
        <end position="213"/>
    </location>
</feature>
<evidence type="ECO:0000256" key="9">
    <source>
        <dbReference type="SAM" id="Phobius"/>
    </source>
</evidence>
<evidence type="ECO:0000256" key="1">
    <source>
        <dbReference type="ARBA" id="ARBA00004651"/>
    </source>
</evidence>
<feature type="transmembrane region" description="Helical" evidence="9">
    <location>
        <begin position="12"/>
        <end position="29"/>
    </location>
</feature>
<dbReference type="RefSeq" id="WP_027935230.1">
    <property type="nucleotide sequence ID" value="NZ_CBDRCF010000017.1"/>
</dbReference>
<evidence type="ECO:0000256" key="6">
    <source>
        <dbReference type="ARBA" id="ARBA00022989"/>
    </source>
</evidence>
<feature type="transmembrane region" description="Helical" evidence="9">
    <location>
        <begin position="58"/>
        <end position="77"/>
    </location>
</feature>
<feature type="transmembrane region" description="Helical" evidence="9">
    <location>
        <begin position="93"/>
        <end position="115"/>
    </location>
</feature>
<dbReference type="CDD" id="cd06582">
    <property type="entry name" value="TM_PBP1_LivH_like"/>
    <property type="match status" value="1"/>
</dbReference>
<keyword evidence="6 9" id="KW-1133">Transmembrane helix</keyword>
<dbReference type="PANTHER" id="PTHR11795:SF450">
    <property type="entry name" value="ABC TRANSPORTER PERMEASE PROTEIN"/>
    <property type="match status" value="1"/>
</dbReference>
<feature type="transmembrane region" description="Helical" evidence="9">
    <location>
        <begin position="135"/>
        <end position="158"/>
    </location>
</feature>
<proteinExistence type="inferred from homology"/>
<keyword evidence="2" id="KW-0813">Transport</keyword>
<evidence type="ECO:0000256" key="4">
    <source>
        <dbReference type="ARBA" id="ARBA00022692"/>
    </source>
</evidence>
<dbReference type="EMBL" id="RKHY01000001">
    <property type="protein sequence ID" value="ROS43378.1"/>
    <property type="molecule type" value="Genomic_DNA"/>
</dbReference>
<dbReference type="AlphaFoldDB" id="A0A3N2H387"/>
<keyword evidence="3" id="KW-1003">Cell membrane</keyword>
<dbReference type="Pfam" id="PF02653">
    <property type="entry name" value="BPD_transp_2"/>
    <property type="match status" value="1"/>
</dbReference>
<comment type="similarity">
    <text evidence="8">Belongs to the binding-protein-dependent transport system permease family. LivHM subfamily.</text>
</comment>
<keyword evidence="5" id="KW-0029">Amino-acid transport</keyword>
<dbReference type="InterPro" id="IPR052157">
    <property type="entry name" value="BCAA_transport_permease"/>
</dbReference>
<dbReference type="GO" id="GO:0006865">
    <property type="term" value="P:amino acid transport"/>
    <property type="evidence" value="ECO:0007669"/>
    <property type="project" value="UniProtKB-KW"/>
</dbReference>